<dbReference type="STRING" id="1408157.A0A1J7JKS9"/>
<dbReference type="AlphaFoldDB" id="A0A1J7JKS9"/>
<evidence type="ECO:0000256" key="3">
    <source>
        <dbReference type="ARBA" id="ARBA00023242"/>
    </source>
</evidence>
<dbReference type="InterPro" id="IPR050613">
    <property type="entry name" value="Sec_Metabolite_Reg"/>
</dbReference>
<dbReference type="SUPFAM" id="SSF57701">
    <property type="entry name" value="Zn2/Cys6 DNA-binding domain"/>
    <property type="match status" value="1"/>
</dbReference>
<evidence type="ECO:0000259" key="4">
    <source>
        <dbReference type="PROSITE" id="PS50048"/>
    </source>
</evidence>
<dbReference type="GO" id="GO:0003677">
    <property type="term" value="F:DNA binding"/>
    <property type="evidence" value="ECO:0007669"/>
    <property type="project" value="InterPro"/>
</dbReference>
<evidence type="ECO:0000256" key="2">
    <source>
        <dbReference type="ARBA" id="ARBA00022723"/>
    </source>
</evidence>
<dbReference type="CDD" id="cd12148">
    <property type="entry name" value="fungal_TF_MHR"/>
    <property type="match status" value="1"/>
</dbReference>
<dbReference type="SMART" id="SM00906">
    <property type="entry name" value="Fungal_trans"/>
    <property type="match status" value="1"/>
</dbReference>
<dbReference type="GO" id="GO:0005634">
    <property type="term" value="C:nucleus"/>
    <property type="evidence" value="ECO:0007669"/>
    <property type="project" value="UniProtKB-SubCell"/>
</dbReference>
<dbReference type="InParanoid" id="A0A1J7JKS9"/>
<dbReference type="InterPro" id="IPR001138">
    <property type="entry name" value="Zn2Cys6_DnaBD"/>
</dbReference>
<sequence>MAAASLSHSPALSVPSGPTLACIRCAERKVKCDRQRPCSACVNHKVDCIFQPPRPPQKRHRYGKEHVQLLSDRLNHYESLLQERGIDLEKIRDYPGSDPNHGSGRTVTALRQDVSSGTPSSTEAGATGFVSKTQIIHGRGGSMFVDNSLWSRVAEELHDSESALESSSDDSHAAESPDDDFGFVLGSLSQANTIACHPSTEHLHRLWQAFVENVDPLTKVVHVPTFDPLIRRAISSINSVPRNLEPLLHAIYSVAVMSLDDSECKERLGESRMTLLSRYIASTKVALSRAKFMSTTSLLVLQALVLHILSVRDSYEPRAVWSLTGVALRIAQSMGLDRDGSSLGLSPFETEMRRRIWWLLKTHDYHAAELCGLSKFQYFDIGTEDTKWPSNLNDNQLYPGMTATPMESEMLTDVAFVRLRYELASFATRRVAKYRQQGKGLGGWERHLASGEERVGSNATLKEMEEHLETKYLRYCDPSQPLHLMTMLLARAAINTVKFLTHHPRRWANISHIPPNERQWVWEVCIKLLEQHNMLQSNPQLKHFAWHAASVMQWHAFIHILDTLRVDPHITNVDKVWDLIGNIYKNNQAMIMDTRKPIHIAVASLCLKAYDARAATLVSPSDNLHPLPAPEFILQLRKQRIVARANNETRPPEPGRSERTVFPDTNLRLDADILNSGGTSVFAEVRRTGTIHISNAVQSDSGGGADDPFLALNGIDNYQNTSGNEAVNMSNDLLLSQDRDGESNAYATISWEQWDTWLAESNVML</sequence>
<dbReference type="InterPro" id="IPR007219">
    <property type="entry name" value="XnlR_reg_dom"/>
</dbReference>
<name>A0A1J7JKS9_9PEZI</name>
<proteinExistence type="predicted"/>
<keyword evidence="3" id="KW-0539">Nucleus</keyword>
<keyword evidence="6" id="KW-1185">Reference proteome</keyword>
<dbReference type="OrthoDB" id="435881at2759"/>
<evidence type="ECO:0000313" key="6">
    <source>
        <dbReference type="Proteomes" id="UP000182658"/>
    </source>
</evidence>
<dbReference type="PROSITE" id="PS00463">
    <property type="entry name" value="ZN2_CY6_FUNGAL_1"/>
    <property type="match status" value="1"/>
</dbReference>
<comment type="subcellular location">
    <subcellularLocation>
        <location evidence="1">Nucleus</location>
    </subcellularLocation>
</comment>
<dbReference type="Pfam" id="PF04082">
    <property type="entry name" value="Fungal_trans"/>
    <property type="match status" value="1"/>
</dbReference>
<dbReference type="CDD" id="cd00067">
    <property type="entry name" value="GAL4"/>
    <property type="match status" value="1"/>
</dbReference>
<dbReference type="Proteomes" id="UP000182658">
    <property type="component" value="Unassembled WGS sequence"/>
</dbReference>
<dbReference type="Gene3D" id="4.10.240.10">
    <property type="entry name" value="Zn(2)-C6 fungal-type DNA-binding domain"/>
    <property type="match status" value="1"/>
</dbReference>
<dbReference type="InterPro" id="IPR036864">
    <property type="entry name" value="Zn2-C6_fun-type_DNA-bd_sf"/>
</dbReference>
<gene>
    <name evidence="5" type="ORF">CONLIGDRAFT_279429</name>
</gene>
<protein>
    <recommendedName>
        <fullName evidence="4">Zn(2)-C6 fungal-type domain-containing protein</fullName>
    </recommendedName>
</protein>
<dbReference type="PROSITE" id="PS50048">
    <property type="entry name" value="ZN2_CY6_FUNGAL_2"/>
    <property type="match status" value="1"/>
</dbReference>
<evidence type="ECO:0000313" key="5">
    <source>
        <dbReference type="EMBL" id="OIW30448.1"/>
    </source>
</evidence>
<dbReference type="Pfam" id="PF00172">
    <property type="entry name" value="Zn_clus"/>
    <property type="match status" value="1"/>
</dbReference>
<evidence type="ECO:0000256" key="1">
    <source>
        <dbReference type="ARBA" id="ARBA00004123"/>
    </source>
</evidence>
<dbReference type="PANTHER" id="PTHR31001:SF85">
    <property type="entry name" value="ZN(II)2CYS6 TRANSCRIPTION FACTOR (EUROFUNG)"/>
    <property type="match status" value="1"/>
</dbReference>
<dbReference type="GO" id="GO:0008270">
    <property type="term" value="F:zinc ion binding"/>
    <property type="evidence" value="ECO:0007669"/>
    <property type="project" value="InterPro"/>
</dbReference>
<dbReference type="GO" id="GO:0000981">
    <property type="term" value="F:DNA-binding transcription factor activity, RNA polymerase II-specific"/>
    <property type="evidence" value="ECO:0007669"/>
    <property type="project" value="InterPro"/>
</dbReference>
<dbReference type="SMART" id="SM00066">
    <property type="entry name" value="GAL4"/>
    <property type="match status" value="1"/>
</dbReference>
<organism evidence="5 6">
    <name type="scientific">Coniochaeta ligniaria NRRL 30616</name>
    <dbReference type="NCBI Taxonomy" id="1408157"/>
    <lineage>
        <taxon>Eukaryota</taxon>
        <taxon>Fungi</taxon>
        <taxon>Dikarya</taxon>
        <taxon>Ascomycota</taxon>
        <taxon>Pezizomycotina</taxon>
        <taxon>Sordariomycetes</taxon>
        <taxon>Sordariomycetidae</taxon>
        <taxon>Coniochaetales</taxon>
        <taxon>Coniochaetaceae</taxon>
        <taxon>Coniochaeta</taxon>
    </lineage>
</organism>
<reference evidence="5 6" key="1">
    <citation type="submission" date="2016-10" db="EMBL/GenBank/DDBJ databases">
        <title>Draft genome sequence of Coniochaeta ligniaria NRRL30616, a lignocellulolytic fungus for bioabatement of inhibitors in plant biomass hydrolysates.</title>
        <authorList>
            <consortium name="DOE Joint Genome Institute"/>
            <person name="Jimenez D.J."/>
            <person name="Hector R.E."/>
            <person name="Riley R."/>
            <person name="Sun H."/>
            <person name="Grigoriev I.V."/>
            <person name="Van Elsas J.D."/>
            <person name="Nichols N.N."/>
        </authorList>
    </citation>
    <scope>NUCLEOTIDE SEQUENCE [LARGE SCALE GENOMIC DNA]</scope>
    <source>
        <strain evidence="5 6">NRRL 30616</strain>
    </source>
</reference>
<dbReference type="EMBL" id="KV875096">
    <property type="protein sequence ID" value="OIW30448.1"/>
    <property type="molecule type" value="Genomic_DNA"/>
</dbReference>
<accession>A0A1J7JKS9</accession>
<feature type="domain" description="Zn(2)-C6 fungal-type" evidence="4">
    <location>
        <begin position="21"/>
        <end position="50"/>
    </location>
</feature>
<keyword evidence="2" id="KW-0479">Metal-binding</keyword>
<dbReference type="PANTHER" id="PTHR31001">
    <property type="entry name" value="UNCHARACTERIZED TRANSCRIPTIONAL REGULATORY PROTEIN"/>
    <property type="match status" value="1"/>
</dbReference>
<dbReference type="GO" id="GO:0006351">
    <property type="term" value="P:DNA-templated transcription"/>
    <property type="evidence" value="ECO:0007669"/>
    <property type="project" value="InterPro"/>
</dbReference>